<dbReference type="RefSeq" id="XP_011307505.1">
    <property type="nucleotide sequence ID" value="XM_011309203.1"/>
</dbReference>
<comment type="similarity">
    <text evidence="4">Belongs to the adenylate kinase family.</text>
</comment>
<dbReference type="SUPFAM" id="SSF52540">
    <property type="entry name" value="P-loop containing nucleoside triphosphate hydrolases"/>
    <property type="match status" value="1"/>
</dbReference>
<reference evidence="6 7" key="1">
    <citation type="submission" date="2025-04" db="UniProtKB">
        <authorList>
            <consortium name="RefSeq"/>
        </authorList>
    </citation>
    <scope>IDENTIFICATION</scope>
    <source>
        <strain evidence="6 7">USDA-PBARC FA_bdor</strain>
        <tissue evidence="6 7">Whole organism</tissue>
    </source>
</reference>
<dbReference type="KEGG" id="fas:105269164"/>
<sequence length="192" mass="20971">MVEMKTIWVIGGPGCGKGTQCDKIIAKYGLLHLSSGDLLREEVASGSPRGASLQELMSKGLFVPTDVVLSLIKERMEKARAQGGNRGFLIDGYPRELDQGKQFERDVCPADLIIFFDVAGDTMKTRLLGRAAVSGRADDNEATIIKRIEIFNVKNGEIVDHYKDKVVRINAEGAIDDIFAEVSKALDPLFAS</sequence>
<gene>
    <name evidence="6 7 8 9" type="primary">Ak1</name>
</gene>
<dbReference type="HAMAP" id="MF_00235">
    <property type="entry name" value="Adenylate_kinase_Adk"/>
    <property type="match status" value="1"/>
</dbReference>
<dbReference type="GO" id="GO:0006139">
    <property type="term" value="P:nucleobase-containing compound metabolic process"/>
    <property type="evidence" value="ECO:0007669"/>
    <property type="project" value="InterPro"/>
</dbReference>
<dbReference type="Gene3D" id="3.40.50.300">
    <property type="entry name" value="P-loop containing nucleotide triphosphate hydrolases"/>
    <property type="match status" value="1"/>
</dbReference>
<dbReference type="CDD" id="cd01428">
    <property type="entry name" value="ADK"/>
    <property type="match status" value="1"/>
</dbReference>
<dbReference type="OrthoDB" id="442176at2759"/>
<accession>A0A9R1TDR1</accession>
<keyword evidence="5" id="KW-1185">Reference proteome</keyword>
<dbReference type="GeneID" id="105269164"/>
<accession>A0A9R1TE83</accession>
<organism evidence="5 6">
    <name type="scientific">Fopius arisanus</name>
    <dbReference type="NCBI Taxonomy" id="64838"/>
    <lineage>
        <taxon>Eukaryota</taxon>
        <taxon>Metazoa</taxon>
        <taxon>Ecdysozoa</taxon>
        <taxon>Arthropoda</taxon>
        <taxon>Hexapoda</taxon>
        <taxon>Insecta</taxon>
        <taxon>Pterygota</taxon>
        <taxon>Neoptera</taxon>
        <taxon>Endopterygota</taxon>
        <taxon>Hymenoptera</taxon>
        <taxon>Apocrita</taxon>
        <taxon>Ichneumonoidea</taxon>
        <taxon>Braconidae</taxon>
        <taxon>Opiinae</taxon>
        <taxon>Fopius</taxon>
    </lineage>
</organism>
<dbReference type="GO" id="GO:0019205">
    <property type="term" value="F:nucleobase-containing compound kinase activity"/>
    <property type="evidence" value="ECO:0007669"/>
    <property type="project" value="InterPro"/>
</dbReference>
<evidence type="ECO:0000313" key="8">
    <source>
        <dbReference type="RefSeq" id="XP_011307505.1"/>
    </source>
</evidence>
<dbReference type="RefSeq" id="XP_011307504.1">
    <property type="nucleotide sequence ID" value="XM_011309202.1"/>
</dbReference>
<dbReference type="GO" id="GO:0005524">
    <property type="term" value="F:ATP binding"/>
    <property type="evidence" value="ECO:0007669"/>
    <property type="project" value="InterPro"/>
</dbReference>
<evidence type="ECO:0000313" key="7">
    <source>
        <dbReference type="RefSeq" id="XP_011307504.1"/>
    </source>
</evidence>
<dbReference type="RefSeq" id="XP_011307506.1">
    <property type="nucleotide sequence ID" value="XM_011309204.1"/>
</dbReference>
<accession>A0A9R1TEC9</accession>
<dbReference type="PRINTS" id="PR00094">
    <property type="entry name" value="ADENYLTKNASE"/>
</dbReference>
<dbReference type="InterPro" id="IPR033690">
    <property type="entry name" value="Adenylat_kinase_CS"/>
</dbReference>
<evidence type="ECO:0000256" key="1">
    <source>
        <dbReference type="ARBA" id="ARBA00022679"/>
    </source>
</evidence>
<evidence type="ECO:0000313" key="5">
    <source>
        <dbReference type="Proteomes" id="UP000694866"/>
    </source>
</evidence>
<evidence type="ECO:0000313" key="9">
    <source>
        <dbReference type="RefSeq" id="XP_011307506.1"/>
    </source>
</evidence>
<dbReference type="PANTHER" id="PTHR23359">
    <property type="entry name" value="NUCLEOTIDE KINASE"/>
    <property type="match status" value="1"/>
</dbReference>
<evidence type="ECO:0000256" key="4">
    <source>
        <dbReference type="RuleBase" id="RU003330"/>
    </source>
</evidence>
<dbReference type="PROSITE" id="PS00113">
    <property type="entry name" value="ADENYLATE_KINASE"/>
    <property type="match status" value="1"/>
</dbReference>
<dbReference type="CTD" id="203"/>
<dbReference type="InterPro" id="IPR027417">
    <property type="entry name" value="P-loop_NTPase"/>
</dbReference>
<keyword evidence="2" id="KW-0547">Nucleotide-binding</keyword>
<name>A0A9R1TEC9_9HYME</name>
<protein>
    <submittedName>
        <fullName evidence="6 7">Adenylate kinase isoenzyme 1</fullName>
    </submittedName>
</protein>
<dbReference type="AlphaFoldDB" id="A0A9R1TEC9"/>
<evidence type="ECO:0000256" key="2">
    <source>
        <dbReference type="ARBA" id="ARBA00022741"/>
    </source>
</evidence>
<dbReference type="InterPro" id="IPR000850">
    <property type="entry name" value="Adenylat/UMP-CMP_kin"/>
</dbReference>
<evidence type="ECO:0000313" key="6">
    <source>
        <dbReference type="RefSeq" id="XP_011307503.1"/>
    </source>
</evidence>
<dbReference type="Proteomes" id="UP000694866">
    <property type="component" value="Unplaced"/>
</dbReference>
<keyword evidence="3 4" id="KW-0418">Kinase</keyword>
<accession>A0A9R1TC78</accession>
<proteinExistence type="inferred from homology"/>
<keyword evidence="1 4" id="KW-0808">Transferase</keyword>
<evidence type="ECO:0000256" key="3">
    <source>
        <dbReference type="ARBA" id="ARBA00022777"/>
    </source>
</evidence>
<dbReference type="Pfam" id="PF00406">
    <property type="entry name" value="ADK"/>
    <property type="match status" value="1"/>
</dbReference>
<dbReference type="RefSeq" id="XP_011307503.1">
    <property type="nucleotide sequence ID" value="XM_011309201.1"/>
</dbReference>